<keyword evidence="3 9" id="KW-0812">Transmembrane</keyword>
<keyword evidence="7" id="KW-0325">Glycoprotein</keyword>
<evidence type="ECO:0000256" key="7">
    <source>
        <dbReference type="ARBA" id="ARBA00023180"/>
    </source>
</evidence>
<feature type="region of interest" description="Disordered" evidence="8">
    <location>
        <begin position="33"/>
        <end position="52"/>
    </location>
</feature>
<keyword evidence="5 9" id="KW-1133">Transmembrane helix</keyword>
<keyword evidence="6 9" id="KW-0472">Membrane</keyword>
<dbReference type="GeneTree" id="ENSGT00530000063929"/>
<dbReference type="GO" id="GO:0016020">
    <property type="term" value="C:membrane"/>
    <property type="evidence" value="ECO:0007669"/>
    <property type="project" value="UniProtKB-SubCell"/>
</dbReference>
<evidence type="ECO:0000256" key="4">
    <source>
        <dbReference type="ARBA" id="ARBA00022729"/>
    </source>
</evidence>
<evidence type="ECO:0000256" key="3">
    <source>
        <dbReference type="ARBA" id="ARBA00022692"/>
    </source>
</evidence>
<evidence type="ECO:0000256" key="8">
    <source>
        <dbReference type="SAM" id="MobiDB-lite"/>
    </source>
</evidence>
<gene>
    <name evidence="10" type="primary">tmem123</name>
</gene>
<evidence type="ECO:0000256" key="1">
    <source>
        <dbReference type="ARBA" id="ARBA00004479"/>
    </source>
</evidence>
<organism evidence="10 11">
    <name type="scientific">Erpetoichthys calabaricus</name>
    <name type="common">Rope fish</name>
    <name type="synonym">Calamoichthys calabaricus</name>
    <dbReference type="NCBI Taxonomy" id="27687"/>
    <lineage>
        <taxon>Eukaryota</taxon>
        <taxon>Metazoa</taxon>
        <taxon>Chordata</taxon>
        <taxon>Craniata</taxon>
        <taxon>Vertebrata</taxon>
        <taxon>Euteleostomi</taxon>
        <taxon>Actinopterygii</taxon>
        <taxon>Polypteriformes</taxon>
        <taxon>Polypteridae</taxon>
        <taxon>Erpetoichthys</taxon>
    </lineage>
</organism>
<dbReference type="PANTHER" id="PTHR11337:SF14">
    <property type="entry name" value="PORIMIN"/>
    <property type="match status" value="1"/>
</dbReference>
<reference evidence="10" key="1">
    <citation type="submission" date="2021-06" db="EMBL/GenBank/DDBJ databases">
        <authorList>
            <consortium name="Wellcome Sanger Institute Data Sharing"/>
        </authorList>
    </citation>
    <scope>NUCLEOTIDE SEQUENCE [LARGE SCALE GENOMIC DNA]</scope>
</reference>
<dbReference type="AlphaFoldDB" id="A0A8C4S912"/>
<evidence type="ECO:0000256" key="5">
    <source>
        <dbReference type="ARBA" id="ARBA00022989"/>
    </source>
</evidence>
<feature type="region of interest" description="Disordered" evidence="8">
    <location>
        <begin position="76"/>
        <end position="96"/>
    </location>
</feature>
<keyword evidence="11" id="KW-1185">Reference proteome</keyword>
<dbReference type="Proteomes" id="UP000694620">
    <property type="component" value="Chromosome 4"/>
</dbReference>
<feature type="compositionally biased region" description="Low complexity" evidence="8">
    <location>
        <begin position="34"/>
        <end position="50"/>
    </location>
</feature>
<dbReference type="InterPro" id="IPR007947">
    <property type="entry name" value="CD164_MGC24"/>
</dbReference>
<dbReference type="Ensembl" id="ENSECRT00000013466.1">
    <property type="protein sequence ID" value="ENSECRP00000013236.1"/>
    <property type="gene ID" value="ENSECRG00000008828.1"/>
</dbReference>
<accession>A0A8C4S912</accession>
<evidence type="ECO:0000256" key="2">
    <source>
        <dbReference type="ARBA" id="ARBA00005341"/>
    </source>
</evidence>
<evidence type="ECO:0000256" key="6">
    <source>
        <dbReference type="ARBA" id="ARBA00023136"/>
    </source>
</evidence>
<comment type="subcellular location">
    <subcellularLocation>
        <location evidence="1">Membrane</location>
        <topology evidence="1">Single-pass type I membrane protein</topology>
    </subcellularLocation>
</comment>
<feature type="transmembrane region" description="Helical" evidence="9">
    <location>
        <begin position="105"/>
        <end position="126"/>
    </location>
</feature>
<comment type="similarity">
    <text evidence="2">Belongs to the CD164 family.</text>
</comment>
<reference evidence="10" key="3">
    <citation type="submission" date="2025-09" db="UniProtKB">
        <authorList>
            <consortium name="Ensembl"/>
        </authorList>
    </citation>
    <scope>IDENTIFICATION</scope>
</reference>
<reference evidence="10" key="2">
    <citation type="submission" date="2025-08" db="UniProtKB">
        <authorList>
            <consortium name="Ensembl"/>
        </authorList>
    </citation>
    <scope>IDENTIFICATION</scope>
</reference>
<sequence>MLVSCASGNNQTIAANNTTLAPATQPGNITVSATTTSKPNITSPTTSSSTVKNITSTASTGKTSLQTTAIKNVTSVSTSANTKSTTTSTSSAGTASSHIGSKFDAGSFIGGILLTLGMTTLLFLAYKFSFARREVQYRTLDEHDAII</sequence>
<name>A0A8C4S912_ERPCA</name>
<evidence type="ECO:0000256" key="9">
    <source>
        <dbReference type="SAM" id="Phobius"/>
    </source>
</evidence>
<keyword evidence="4" id="KW-0732">Signal</keyword>
<proteinExistence type="inferred from homology"/>
<protein>
    <submittedName>
        <fullName evidence="10">Transmembrane protein 123</fullName>
    </submittedName>
</protein>
<dbReference type="PANTHER" id="PTHR11337">
    <property type="entry name" value="MUCIN/PORIMIN"/>
    <property type="match status" value="1"/>
</dbReference>
<evidence type="ECO:0000313" key="11">
    <source>
        <dbReference type="Proteomes" id="UP000694620"/>
    </source>
</evidence>
<evidence type="ECO:0000313" key="10">
    <source>
        <dbReference type="Ensembl" id="ENSECRP00000013236.1"/>
    </source>
</evidence>
<dbReference type="Pfam" id="PF05283">
    <property type="entry name" value="MGC-24"/>
    <property type="match status" value="1"/>
</dbReference>
<dbReference type="GO" id="GO:0031410">
    <property type="term" value="C:cytoplasmic vesicle"/>
    <property type="evidence" value="ECO:0007669"/>
    <property type="project" value="TreeGrafter"/>
</dbReference>